<dbReference type="SMART" id="SM00479">
    <property type="entry name" value="EXOIII"/>
    <property type="match status" value="1"/>
</dbReference>
<evidence type="ECO:0000256" key="1">
    <source>
        <dbReference type="ARBA" id="ARBA00022722"/>
    </source>
</evidence>
<proteinExistence type="predicted"/>
<dbReference type="GO" id="GO:0003677">
    <property type="term" value="F:DNA binding"/>
    <property type="evidence" value="ECO:0007669"/>
    <property type="project" value="InterPro"/>
</dbReference>
<dbReference type="EMBL" id="NBWU01000004">
    <property type="protein sequence ID" value="PCE63811.1"/>
    <property type="molecule type" value="Genomic_DNA"/>
</dbReference>
<dbReference type="PANTHER" id="PTHR30231:SF4">
    <property type="entry name" value="PROTEIN NEN2"/>
    <property type="match status" value="1"/>
</dbReference>
<sequence>MSLRHWFKKDNTEYPEFWQHYAAGFGTKPTMAISDAEFVVFDTETTGFSFDKDRILSIGALKLQNGQIRVQQVLEVYLTQHHFDSESVPIHGLLHNGKKEQISEKEALKSFLEFIGNAVLVAHHAAFDMGMINTALAREGLPKLKNRVVDTSVLYRRTLLQSPLLLKQEQYSLDEIAQKFDISVKDRHTALGDAFITAMAFLKCIDRLKCTQLKELFKSGINGF</sequence>
<feature type="domain" description="Exonuclease" evidence="6">
    <location>
        <begin position="37"/>
        <end position="210"/>
    </location>
</feature>
<evidence type="ECO:0000313" key="7">
    <source>
        <dbReference type="EMBL" id="PCE63811.1"/>
    </source>
</evidence>
<evidence type="ECO:0000259" key="6">
    <source>
        <dbReference type="SMART" id="SM00479"/>
    </source>
</evidence>
<dbReference type="GO" id="GO:0008408">
    <property type="term" value="F:3'-5' exonuclease activity"/>
    <property type="evidence" value="ECO:0007669"/>
    <property type="project" value="TreeGrafter"/>
</dbReference>
<keyword evidence="3" id="KW-0269">Exonuclease</keyword>
<comment type="function">
    <text evidence="4">DNA polymerase III is a complex, multichain enzyme responsible for most of the replicative synthesis in bacteria. The epsilon subunit contain the editing function and is a proofreading 3'-5' exonuclease.</text>
</comment>
<keyword evidence="1" id="KW-0540">Nuclease</keyword>
<comment type="subunit">
    <text evidence="5">DNA polymerase III contains a core (composed of alpha, epsilon and theta chains) that associates with a tau subunit. This core dimerizes to form the POLIII' complex. PolIII' associates with the gamma complex (composed of gamma, delta, delta', psi and chi chains) and with the beta chain to form the complete DNA polymerase III complex.</text>
</comment>
<dbReference type="FunFam" id="3.30.420.10:FF:000045">
    <property type="entry name" value="3'-5' exonuclease DinG"/>
    <property type="match status" value="1"/>
</dbReference>
<dbReference type="GO" id="GO:0005829">
    <property type="term" value="C:cytosol"/>
    <property type="evidence" value="ECO:0007669"/>
    <property type="project" value="TreeGrafter"/>
</dbReference>
<keyword evidence="8" id="KW-1185">Reference proteome</keyword>
<dbReference type="Proteomes" id="UP000219559">
    <property type="component" value="Unassembled WGS sequence"/>
</dbReference>
<dbReference type="OrthoDB" id="9803913at2"/>
<dbReference type="GO" id="GO:0006260">
    <property type="term" value="P:DNA replication"/>
    <property type="evidence" value="ECO:0007669"/>
    <property type="project" value="InterPro"/>
</dbReference>
<dbReference type="Gene3D" id="3.30.420.10">
    <property type="entry name" value="Ribonuclease H-like superfamily/Ribonuclease H"/>
    <property type="match status" value="1"/>
</dbReference>
<name>A0A2A4G5W0_9FLAO</name>
<dbReference type="InterPro" id="IPR036397">
    <property type="entry name" value="RNaseH_sf"/>
</dbReference>
<dbReference type="InterPro" id="IPR006054">
    <property type="entry name" value="DnaQ"/>
</dbReference>
<dbReference type="InterPro" id="IPR013520">
    <property type="entry name" value="Ribonucl_H"/>
</dbReference>
<evidence type="ECO:0000256" key="3">
    <source>
        <dbReference type="ARBA" id="ARBA00022839"/>
    </source>
</evidence>
<protein>
    <submittedName>
        <fullName evidence="7">DNA polymerase III subunit epsilon</fullName>
    </submittedName>
</protein>
<accession>A0A2A4G5W0</accession>
<evidence type="ECO:0000313" key="8">
    <source>
        <dbReference type="Proteomes" id="UP000219559"/>
    </source>
</evidence>
<keyword evidence="2" id="KW-0378">Hydrolase</keyword>
<dbReference type="SUPFAM" id="SSF53098">
    <property type="entry name" value="Ribonuclease H-like"/>
    <property type="match status" value="1"/>
</dbReference>
<evidence type="ECO:0000256" key="5">
    <source>
        <dbReference type="ARBA" id="ARBA00026073"/>
    </source>
</evidence>
<comment type="caution">
    <text evidence="7">The sequence shown here is derived from an EMBL/GenBank/DDBJ whole genome shotgun (WGS) entry which is preliminary data.</text>
</comment>
<dbReference type="PANTHER" id="PTHR30231">
    <property type="entry name" value="DNA POLYMERASE III SUBUNIT EPSILON"/>
    <property type="match status" value="1"/>
</dbReference>
<dbReference type="Pfam" id="PF00929">
    <property type="entry name" value="RNase_T"/>
    <property type="match status" value="1"/>
</dbReference>
<gene>
    <name evidence="7" type="ORF">B7P33_11110</name>
</gene>
<organism evidence="7 8">
    <name type="scientific">Sediminicola luteus</name>
    <dbReference type="NCBI Taxonomy" id="319238"/>
    <lineage>
        <taxon>Bacteria</taxon>
        <taxon>Pseudomonadati</taxon>
        <taxon>Bacteroidota</taxon>
        <taxon>Flavobacteriia</taxon>
        <taxon>Flavobacteriales</taxon>
        <taxon>Flavobacteriaceae</taxon>
        <taxon>Sediminicola</taxon>
    </lineage>
</organism>
<dbReference type="AlphaFoldDB" id="A0A2A4G5W0"/>
<evidence type="ECO:0000256" key="4">
    <source>
        <dbReference type="ARBA" id="ARBA00025483"/>
    </source>
</evidence>
<dbReference type="RefSeq" id="WP_097442527.1">
    <property type="nucleotide sequence ID" value="NZ_NBWU01000004.1"/>
</dbReference>
<evidence type="ECO:0000256" key="2">
    <source>
        <dbReference type="ARBA" id="ARBA00022801"/>
    </source>
</evidence>
<reference evidence="7 8" key="1">
    <citation type="submission" date="2017-04" db="EMBL/GenBank/DDBJ databases">
        <title>A new member of the family Flavobacteriaceae isolated from ascidians.</title>
        <authorList>
            <person name="Chen L."/>
        </authorList>
    </citation>
    <scope>NUCLEOTIDE SEQUENCE [LARGE SCALE GENOMIC DNA]</scope>
    <source>
        <strain evidence="7 8">HQA918</strain>
    </source>
</reference>
<dbReference type="NCBIfam" id="TIGR00573">
    <property type="entry name" value="dnaq"/>
    <property type="match status" value="1"/>
</dbReference>
<dbReference type="CDD" id="cd06127">
    <property type="entry name" value="DEDDh"/>
    <property type="match status" value="1"/>
</dbReference>
<dbReference type="GO" id="GO:0003887">
    <property type="term" value="F:DNA-directed DNA polymerase activity"/>
    <property type="evidence" value="ECO:0007669"/>
    <property type="project" value="InterPro"/>
</dbReference>
<dbReference type="InterPro" id="IPR012337">
    <property type="entry name" value="RNaseH-like_sf"/>
</dbReference>